<dbReference type="PANTHER" id="PTHR37294">
    <property type="entry name" value="3'-5' EXORIBONUCLEASE YHAM"/>
    <property type="match status" value="1"/>
</dbReference>
<dbReference type="InterPro" id="IPR003607">
    <property type="entry name" value="HD/PDEase_dom"/>
</dbReference>
<gene>
    <name evidence="3" type="ORF">JCM9157_1181</name>
</gene>
<dbReference type="GO" id="GO:0031125">
    <property type="term" value="P:rRNA 3'-end processing"/>
    <property type="evidence" value="ECO:0007669"/>
    <property type="project" value="TreeGrafter"/>
</dbReference>
<dbReference type="InterPro" id="IPR006674">
    <property type="entry name" value="HD_domain"/>
</dbReference>
<evidence type="ECO:0000313" key="4">
    <source>
        <dbReference type="Proteomes" id="UP000018896"/>
    </source>
</evidence>
<protein>
    <submittedName>
        <fullName evidence="3">3'-&gt;5' exoribonuclease Bsu YhaM</fullName>
    </submittedName>
</protein>
<reference evidence="3 4" key="1">
    <citation type="journal article" date="2014" name="Genome Announc.">
        <title>Draft Genome Sequences of Three Alkaliphilic Bacillus Strains, Bacillus wakoensis JCM 9140T, Bacillus akibai JCM 9157T, and Bacillus hemicellulosilyticus JCM 9152T.</title>
        <authorList>
            <person name="Yuki M."/>
            <person name="Oshima K."/>
            <person name="Suda W."/>
            <person name="Oshida Y."/>
            <person name="Kitamura K."/>
            <person name="Iida T."/>
            <person name="Hattori M."/>
            <person name="Ohkuma M."/>
        </authorList>
    </citation>
    <scope>NUCLEOTIDE SEQUENCE [LARGE SCALE GENOMIC DNA]</scope>
    <source>
        <strain evidence="3 4">JCM 9157</strain>
    </source>
</reference>
<keyword evidence="1" id="KW-0378">Hydrolase</keyword>
<dbReference type="SUPFAM" id="SSF109604">
    <property type="entry name" value="HD-domain/PDEase-like"/>
    <property type="match status" value="1"/>
</dbReference>
<dbReference type="CDD" id="cd00077">
    <property type="entry name" value="HDc"/>
    <property type="match status" value="1"/>
</dbReference>
<evidence type="ECO:0000256" key="1">
    <source>
        <dbReference type="ARBA" id="ARBA00022801"/>
    </source>
</evidence>
<dbReference type="GO" id="GO:0016787">
    <property type="term" value="F:hydrolase activity"/>
    <property type="evidence" value="ECO:0007669"/>
    <property type="project" value="UniProtKB-KW"/>
</dbReference>
<organism evidence="3 4">
    <name type="scientific">Halalkalibacter akibai (strain ATCC 43226 / DSM 21942 / CIP 109018 / JCM 9157 / 1139)</name>
    <name type="common">Bacillus akibai</name>
    <dbReference type="NCBI Taxonomy" id="1236973"/>
    <lineage>
        <taxon>Bacteria</taxon>
        <taxon>Bacillati</taxon>
        <taxon>Bacillota</taxon>
        <taxon>Bacilli</taxon>
        <taxon>Bacillales</taxon>
        <taxon>Bacillaceae</taxon>
        <taxon>Halalkalibacter</taxon>
    </lineage>
</organism>
<comment type="caution">
    <text evidence="3">The sequence shown here is derived from an EMBL/GenBank/DDBJ whole genome shotgun (WGS) entry which is preliminary data.</text>
</comment>
<accession>W4QPV2</accession>
<dbReference type="EMBL" id="BAUV01000006">
    <property type="protein sequence ID" value="GAE34140.1"/>
    <property type="molecule type" value="Genomic_DNA"/>
</dbReference>
<dbReference type="Proteomes" id="UP000018896">
    <property type="component" value="Unassembled WGS sequence"/>
</dbReference>
<keyword evidence="4" id="KW-1185">Reference proteome</keyword>
<dbReference type="RefSeq" id="WP_235714795.1">
    <property type="nucleotide sequence ID" value="NZ_BAUV01000006.1"/>
</dbReference>
<evidence type="ECO:0000313" key="3">
    <source>
        <dbReference type="EMBL" id="GAE34140.1"/>
    </source>
</evidence>
<sequence length="143" mass="16131">MLPLYPQLNRDVILTACLLHDIGKTELFTEAVAPDYTTAGELLGHITLGLELIQDAAREAGISTSNVELMKVKHCIASQFGEIQNGFGSPVSPKTAEAVFFQHIKQMNTMLHAFEMIQERSNEEWTYSPMFKRKMYTSKEGYE</sequence>
<evidence type="ECO:0000259" key="2">
    <source>
        <dbReference type="Pfam" id="PF01966"/>
    </source>
</evidence>
<dbReference type="PANTHER" id="PTHR37294:SF1">
    <property type="entry name" value="3'-5' EXORIBONUCLEASE YHAM"/>
    <property type="match status" value="1"/>
</dbReference>
<dbReference type="Gene3D" id="1.10.3210.10">
    <property type="entry name" value="Hypothetical protein af1432"/>
    <property type="match status" value="1"/>
</dbReference>
<feature type="domain" description="HD" evidence="2">
    <location>
        <begin position="7"/>
        <end position="101"/>
    </location>
</feature>
<dbReference type="InterPro" id="IPR050798">
    <property type="entry name" value="YhaM_exoribonuc/phosphodiest"/>
</dbReference>
<dbReference type="eggNOG" id="COG3481">
    <property type="taxonomic scope" value="Bacteria"/>
</dbReference>
<proteinExistence type="predicted"/>
<dbReference type="AlphaFoldDB" id="W4QPV2"/>
<dbReference type="Pfam" id="PF01966">
    <property type="entry name" value="HD"/>
    <property type="match status" value="1"/>
</dbReference>
<dbReference type="STRING" id="1236973.JCM9157_1181"/>
<name>W4QPV2_HALA3</name>